<dbReference type="Pfam" id="PF01869">
    <property type="entry name" value="BcrAD_BadFG"/>
    <property type="match status" value="1"/>
</dbReference>
<dbReference type="InterPro" id="IPR002731">
    <property type="entry name" value="ATPase_BadF"/>
</dbReference>
<sequence>MLNTWCRQGVSAIIFDMHLVLGVDAGGTSSRAALFTLDGTLVGRGQAGGANPGALGMDTAAANLTAAVRAALEPGSAQLPGTGAGTVVGVVVGLAGNPALCATLAERVFCALLPGAHLTGEPGVPGATPVRVMGDIVTAFAAGTPSPSGTVLISGTGAIAAKIVDHAPAGTADGYGWLLGDEGSAFWIGRAAARATIRALTTPRPSPTRSGVDLVRDHEPNGTAHRPEPGRNETGGGREPGDSEADGCRSVCGEGGDREAGVRGAGENEAGVRGAGGGGRCGGWAGSGLLVKMVLRRLLPDGPGGDPGARLAAAVHARPPLALAKLAPLVSEAAMGGDPVAVSIVAEAASRLANSASRVHEPGLPLVLAGGVLTAEGPVRDAVRGLLEGAVTAGDPAGAAAWLAARPLLGPRASDELHHRFTRPG</sequence>
<reference evidence="3 4" key="1">
    <citation type="submission" date="2019-03" db="EMBL/GenBank/DDBJ databases">
        <title>Draft genome sequences of novel Actinobacteria.</title>
        <authorList>
            <person name="Sahin N."/>
            <person name="Ay H."/>
            <person name="Saygin H."/>
        </authorList>
    </citation>
    <scope>NUCLEOTIDE SEQUENCE [LARGE SCALE GENOMIC DNA]</scope>
    <source>
        <strain evidence="3 4">KC310</strain>
    </source>
</reference>
<dbReference type="EMBL" id="SMKO01000008">
    <property type="protein sequence ID" value="TDD11393.1"/>
    <property type="molecule type" value="Genomic_DNA"/>
</dbReference>
<dbReference type="Proteomes" id="UP000295258">
    <property type="component" value="Unassembled WGS sequence"/>
</dbReference>
<dbReference type="InterPro" id="IPR043129">
    <property type="entry name" value="ATPase_NBD"/>
</dbReference>
<evidence type="ECO:0000259" key="2">
    <source>
        <dbReference type="Pfam" id="PF01869"/>
    </source>
</evidence>
<dbReference type="PANTHER" id="PTHR43190:SF3">
    <property type="entry name" value="N-ACETYL-D-GLUCOSAMINE KINASE"/>
    <property type="match status" value="1"/>
</dbReference>
<dbReference type="Gene3D" id="3.30.420.40">
    <property type="match status" value="3"/>
</dbReference>
<evidence type="ECO:0000256" key="1">
    <source>
        <dbReference type="SAM" id="MobiDB-lite"/>
    </source>
</evidence>
<organism evidence="3 4">
    <name type="scientific">Nonomuraea deserti</name>
    <dbReference type="NCBI Taxonomy" id="1848322"/>
    <lineage>
        <taxon>Bacteria</taxon>
        <taxon>Bacillati</taxon>
        <taxon>Actinomycetota</taxon>
        <taxon>Actinomycetes</taxon>
        <taxon>Streptosporangiales</taxon>
        <taxon>Streptosporangiaceae</taxon>
        <taxon>Nonomuraea</taxon>
    </lineage>
</organism>
<dbReference type="SUPFAM" id="SSF53067">
    <property type="entry name" value="Actin-like ATPase domain"/>
    <property type="match status" value="1"/>
</dbReference>
<keyword evidence="4" id="KW-1185">Reference proteome</keyword>
<feature type="compositionally biased region" description="Basic and acidic residues" evidence="1">
    <location>
        <begin position="214"/>
        <end position="231"/>
    </location>
</feature>
<name>A0A4R4W5U4_9ACTN</name>
<feature type="domain" description="ATPase BadF/BadG/BcrA/BcrD type" evidence="2">
    <location>
        <begin position="21"/>
        <end position="200"/>
    </location>
</feature>
<dbReference type="InterPro" id="IPR052519">
    <property type="entry name" value="Euk-type_GlcNAc_Kinase"/>
</dbReference>
<proteinExistence type="predicted"/>
<evidence type="ECO:0000313" key="3">
    <source>
        <dbReference type="EMBL" id="TDD11393.1"/>
    </source>
</evidence>
<comment type="caution">
    <text evidence="3">The sequence shown here is derived from an EMBL/GenBank/DDBJ whole genome shotgun (WGS) entry which is preliminary data.</text>
</comment>
<gene>
    <name evidence="3" type="ORF">E1292_05600</name>
</gene>
<dbReference type="PANTHER" id="PTHR43190">
    <property type="entry name" value="N-ACETYL-D-GLUCOSAMINE KINASE"/>
    <property type="match status" value="1"/>
</dbReference>
<protein>
    <recommendedName>
        <fullName evidence="2">ATPase BadF/BadG/BcrA/BcrD type domain-containing protein</fullName>
    </recommendedName>
</protein>
<accession>A0A4R4W5U4</accession>
<feature type="region of interest" description="Disordered" evidence="1">
    <location>
        <begin position="200"/>
        <end position="278"/>
    </location>
</feature>
<evidence type="ECO:0000313" key="4">
    <source>
        <dbReference type="Proteomes" id="UP000295258"/>
    </source>
</evidence>
<dbReference type="AlphaFoldDB" id="A0A4R4W5U4"/>